<dbReference type="OrthoDB" id="6024499at2"/>
<proteinExistence type="predicted"/>
<dbReference type="EMBL" id="QASN01000022">
    <property type="protein sequence ID" value="PTU72792.1"/>
    <property type="molecule type" value="Genomic_DNA"/>
</dbReference>
<name>A0A2T5P4Y6_9PSED</name>
<dbReference type="Proteomes" id="UP000244064">
    <property type="component" value="Unassembled WGS sequence"/>
</dbReference>
<accession>A0A2T5P4Y6</accession>
<dbReference type="AlphaFoldDB" id="A0A2T5P4Y6"/>
<evidence type="ECO:0000313" key="1">
    <source>
        <dbReference type="EMBL" id="PTU72792.1"/>
    </source>
</evidence>
<keyword evidence="2" id="KW-1185">Reference proteome</keyword>
<evidence type="ECO:0000313" key="2">
    <source>
        <dbReference type="Proteomes" id="UP000244064"/>
    </source>
</evidence>
<organism evidence="1 2">
    <name type="scientific">Pseudomonas mangrovi</name>
    <dbReference type="NCBI Taxonomy" id="2161748"/>
    <lineage>
        <taxon>Bacteria</taxon>
        <taxon>Pseudomonadati</taxon>
        <taxon>Pseudomonadota</taxon>
        <taxon>Gammaproteobacteria</taxon>
        <taxon>Pseudomonadales</taxon>
        <taxon>Pseudomonadaceae</taxon>
        <taxon>Pseudomonas</taxon>
    </lineage>
</organism>
<sequence>MHLSGEDAVLFISNLAPLYTLERVGNLTGARCLRDGTLILPVQVDEPLPAGESAWVKVWWQGDRLRESEHLAGLIASNALIEYVQLQSVGKPAAYTEALLDHLAQHYEFKTGEGLFLHTDPESPISKASERIKDYWPDAAWSLICKGLLG</sequence>
<reference evidence="1 2" key="1">
    <citation type="submission" date="2018-04" db="EMBL/GenBank/DDBJ databases">
        <title>Pseudomonas sp. nov., isolated from mangrove soil.</title>
        <authorList>
            <person name="Chen C."/>
        </authorList>
    </citation>
    <scope>NUCLEOTIDE SEQUENCE [LARGE SCALE GENOMIC DNA]</scope>
    <source>
        <strain evidence="1 2">TC-11</strain>
    </source>
</reference>
<comment type="caution">
    <text evidence="1">The sequence shown here is derived from an EMBL/GenBank/DDBJ whole genome shotgun (WGS) entry which is preliminary data.</text>
</comment>
<dbReference type="RefSeq" id="WP_108109324.1">
    <property type="nucleotide sequence ID" value="NZ_QASN01000022.1"/>
</dbReference>
<gene>
    <name evidence="1" type="ORF">DBO85_18755</name>
</gene>
<protein>
    <submittedName>
        <fullName evidence="1">Uncharacterized protein</fullName>
    </submittedName>
</protein>